<dbReference type="SUPFAM" id="SSF143744">
    <property type="entry name" value="GlcG-like"/>
    <property type="match status" value="1"/>
</dbReference>
<evidence type="ECO:0000313" key="3">
    <source>
        <dbReference type="Proteomes" id="UP000600214"/>
    </source>
</evidence>
<accession>A0ABQ1YNJ6</accession>
<dbReference type="PANTHER" id="PTHR34309:SF1">
    <property type="entry name" value="PROTEIN GLCG"/>
    <property type="match status" value="1"/>
</dbReference>
<comment type="caution">
    <text evidence="2">The sequence shown here is derived from an EMBL/GenBank/DDBJ whole genome shotgun (WGS) entry which is preliminary data.</text>
</comment>
<keyword evidence="1" id="KW-0732">Signal</keyword>
<dbReference type="InterPro" id="IPR038084">
    <property type="entry name" value="PduO/GlcC-like_sf"/>
</dbReference>
<feature type="chain" id="PRO_5046262503" description="Heme-binding protein" evidence="1">
    <location>
        <begin position="39"/>
        <end position="183"/>
    </location>
</feature>
<dbReference type="PANTHER" id="PTHR34309">
    <property type="entry name" value="SLR1406 PROTEIN"/>
    <property type="match status" value="1"/>
</dbReference>
<reference evidence="3" key="1">
    <citation type="journal article" date="2019" name="Int. J. Syst. Evol. Microbiol.">
        <title>The Global Catalogue of Microorganisms (GCM) 10K type strain sequencing project: providing services to taxonomists for standard genome sequencing and annotation.</title>
        <authorList>
            <consortium name="The Broad Institute Genomics Platform"/>
            <consortium name="The Broad Institute Genome Sequencing Center for Infectious Disease"/>
            <person name="Wu L."/>
            <person name="Ma J."/>
        </authorList>
    </citation>
    <scope>NUCLEOTIDE SEQUENCE [LARGE SCALE GENOMIC DNA]</scope>
    <source>
        <strain evidence="3">CGMCC 1.15288</strain>
    </source>
</reference>
<feature type="signal peptide" evidence="1">
    <location>
        <begin position="1"/>
        <end position="38"/>
    </location>
</feature>
<dbReference type="Pfam" id="PF03928">
    <property type="entry name" value="HbpS-like"/>
    <property type="match status" value="1"/>
</dbReference>
<name>A0ABQ1YNJ6_9BACT</name>
<sequence>MKETNKYFNNQKNNPNMKKLAFAFFCLIGICAAGIAFAQGPPRGGAPALMDLATAKSLTEAASAAAKAANANVAISIVDANGDLVFFERMDGAISMAVTSSQGKARAAILFGMPTKAAADAAAAGTPLNAKIIPSGAGSFAIAVQQGGLPIIKDGKIVGGIGVGGSSPANDETFAQKALDSLR</sequence>
<evidence type="ECO:0000256" key="1">
    <source>
        <dbReference type="SAM" id="SignalP"/>
    </source>
</evidence>
<dbReference type="Proteomes" id="UP000600214">
    <property type="component" value="Unassembled WGS sequence"/>
</dbReference>
<evidence type="ECO:0000313" key="2">
    <source>
        <dbReference type="EMBL" id="GGH32826.1"/>
    </source>
</evidence>
<dbReference type="Gene3D" id="3.30.450.150">
    <property type="entry name" value="Haem-degrading domain"/>
    <property type="match status" value="1"/>
</dbReference>
<gene>
    <name evidence="2" type="ORF">GCM10007423_22620</name>
</gene>
<organism evidence="2 3">
    <name type="scientific">Dyadobacter endophyticus</name>
    <dbReference type="NCBI Taxonomy" id="1749036"/>
    <lineage>
        <taxon>Bacteria</taxon>
        <taxon>Pseudomonadati</taxon>
        <taxon>Bacteroidota</taxon>
        <taxon>Cytophagia</taxon>
        <taxon>Cytophagales</taxon>
        <taxon>Spirosomataceae</taxon>
        <taxon>Dyadobacter</taxon>
    </lineage>
</organism>
<protein>
    <recommendedName>
        <fullName evidence="4">Heme-binding protein</fullName>
    </recommendedName>
</protein>
<dbReference type="InterPro" id="IPR005624">
    <property type="entry name" value="PduO/GlcC-like"/>
</dbReference>
<dbReference type="InterPro" id="IPR052517">
    <property type="entry name" value="GlcG_carb_metab_protein"/>
</dbReference>
<evidence type="ECO:0008006" key="4">
    <source>
        <dbReference type="Google" id="ProtNLM"/>
    </source>
</evidence>
<keyword evidence="3" id="KW-1185">Reference proteome</keyword>
<proteinExistence type="predicted"/>
<dbReference type="EMBL" id="BMIA01000001">
    <property type="protein sequence ID" value="GGH32826.1"/>
    <property type="molecule type" value="Genomic_DNA"/>
</dbReference>